<dbReference type="Gene3D" id="3.30.428.10">
    <property type="entry name" value="HIT-like"/>
    <property type="match status" value="1"/>
</dbReference>
<evidence type="ECO:0000259" key="2">
    <source>
        <dbReference type="PROSITE" id="PS51084"/>
    </source>
</evidence>
<evidence type="ECO:0000313" key="4">
    <source>
        <dbReference type="Proteomes" id="UP000707352"/>
    </source>
</evidence>
<keyword evidence="4" id="KW-1185">Reference proteome</keyword>
<dbReference type="PANTHER" id="PTHR46648">
    <property type="entry name" value="HIT FAMILY PROTEIN 1"/>
    <property type="match status" value="1"/>
</dbReference>
<name>A0ABX0VFU1_9HYPH</name>
<dbReference type="InterPro" id="IPR001310">
    <property type="entry name" value="Histidine_triad_HIT"/>
</dbReference>
<dbReference type="Pfam" id="PF01230">
    <property type="entry name" value="HIT"/>
    <property type="match status" value="1"/>
</dbReference>
<organism evidence="3 4">
    <name type="scientific">Microvirga terricola</name>
    <dbReference type="NCBI Taxonomy" id="2719797"/>
    <lineage>
        <taxon>Bacteria</taxon>
        <taxon>Pseudomonadati</taxon>
        <taxon>Pseudomonadota</taxon>
        <taxon>Alphaproteobacteria</taxon>
        <taxon>Hyphomicrobiales</taxon>
        <taxon>Methylobacteriaceae</taxon>
        <taxon>Microvirga</taxon>
    </lineage>
</organism>
<gene>
    <name evidence="3" type="ORF">HB375_09395</name>
</gene>
<dbReference type="InterPro" id="IPR036265">
    <property type="entry name" value="HIT-like_sf"/>
</dbReference>
<dbReference type="PROSITE" id="PS51084">
    <property type="entry name" value="HIT_2"/>
    <property type="match status" value="1"/>
</dbReference>
<feature type="short sequence motif" description="Histidine triad motif" evidence="1">
    <location>
        <begin position="100"/>
        <end position="104"/>
    </location>
</feature>
<dbReference type="EMBL" id="JAATJS010000003">
    <property type="protein sequence ID" value="NIX76827.1"/>
    <property type="molecule type" value="Genomic_DNA"/>
</dbReference>
<dbReference type="PRINTS" id="PR00332">
    <property type="entry name" value="HISTRIAD"/>
</dbReference>
<evidence type="ECO:0000313" key="3">
    <source>
        <dbReference type="EMBL" id="NIX76827.1"/>
    </source>
</evidence>
<dbReference type="InterPro" id="IPR011146">
    <property type="entry name" value="HIT-like"/>
</dbReference>
<comment type="caution">
    <text evidence="3">The sequence shown here is derived from an EMBL/GenBank/DDBJ whole genome shotgun (WGS) entry which is preliminary data.</text>
</comment>
<dbReference type="Proteomes" id="UP000707352">
    <property type="component" value="Unassembled WGS sequence"/>
</dbReference>
<protein>
    <submittedName>
        <fullName evidence="3">HIT family protein</fullName>
    </submittedName>
</protein>
<dbReference type="PANTHER" id="PTHR46648:SF1">
    <property type="entry name" value="ADENOSINE 5'-MONOPHOSPHORAMIDASE HNT1"/>
    <property type="match status" value="1"/>
</dbReference>
<dbReference type="InterPro" id="IPR039384">
    <property type="entry name" value="HINT"/>
</dbReference>
<accession>A0ABX0VFU1</accession>
<sequence>MSYDENNVFARILRGELPSYKVYETEHVLVFMDVMPRSAGHMLVIPKAKARNILDIGQGELQHVFSAVQLMSRLAKEALGADGVSIIQSNEGAGGQIVFHMHVHVIPRWNGIELKPHSGVMEDAEVLASTAERYREALSRLKG</sequence>
<proteinExistence type="predicted"/>
<dbReference type="CDD" id="cd01277">
    <property type="entry name" value="HINT_subgroup"/>
    <property type="match status" value="1"/>
</dbReference>
<feature type="domain" description="HIT" evidence="2">
    <location>
        <begin position="8"/>
        <end position="115"/>
    </location>
</feature>
<dbReference type="SUPFAM" id="SSF54197">
    <property type="entry name" value="HIT-like"/>
    <property type="match status" value="1"/>
</dbReference>
<reference evidence="3 4" key="1">
    <citation type="submission" date="2020-03" db="EMBL/GenBank/DDBJ databases">
        <title>The genome sequence of Microvirga sp. c23x22.</title>
        <authorList>
            <person name="Zhang X."/>
        </authorList>
    </citation>
    <scope>NUCLEOTIDE SEQUENCE [LARGE SCALE GENOMIC DNA]</scope>
    <source>
        <strain evidence="4">c23x22</strain>
    </source>
</reference>
<evidence type="ECO:0000256" key="1">
    <source>
        <dbReference type="PROSITE-ProRule" id="PRU00464"/>
    </source>
</evidence>
<dbReference type="RefSeq" id="WP_167672739.1">
    <property type="nucleotide sequence ID" value="NZ_JAATJS010000003.1"/>
</dbReference>